<dbReference type="CDD" id="cd03468">
    <property type="entry name" value="PolY_like"/>
    <property type="match status" value="1"/>
</dbReference>
<evidence type="ECO:0000313" key="3">
    <source>
        <dbReference type="EMBL" id="SVC87753.1"/>
    </source>
</evidence>
<dbReference type="PANTHER" id="PTHR35369:SF2">
    <property type="entry name" value="BLR3025 PROTEIN"/>
    <property type="match status" value="1"/>
</dbReference>
<dbReference type="EMBL" id="UINC01116189">
    <property type="protein sequence ID" value="SVC87753.1"/>
    <property type="molecule type" value="Genomic_DNA"/>
</dbReference>
<evidence type="ECO:0000256" key="1">
    <source>
        <dbReference type="ARBA" id="ARBA00022763"/>
    </source>
</evidence>
<accession>A0A382QQI9</accession>
<dbReference type="SUPFAM" id="SSF56672">
    <property type="entry name" value="DNA/RNA polymerases"/>
    <property type="match status" value="1"/>
</dbReference>
<dbReference type="PANTHER" id="PTHR35369">
    <property type="entry name" value="BLR3025 PROTEIN-RELATED"/>
    <property type="match status" value="1"/>
</dbReference>
<dbReference type="GO" id="GO:0006281">
    <property type="term" value="P:DNA repair"/>
    <property type="evidence" value="ECO:0007669"/>
    <property type="project" value="InterPro"/>
</dbReference>
<reference evidence="3" key="1">
    <citation type="submission" date="2018-05" db="EMBL/GenBank/DDBJ databases">
        <authorList>
            <person name="Lanie J.A."/>
            <person name="Ng W.-L."/>
            <person name="Kazmierczak K.M."/>
            <person name="Andrzejewski T.M."/>
            <person name="Davidsen T.M."/>
            <person name="Wayne K.J."/>
            <person name="Tettelin H."/>
            <person name="Glass J.I."/>
            <person name="Rusch D."/>
            <person name="Podicherti R."/>
            <person name="Tsui H.-C.T."/>
            <person name="Winkler M.E."/>
        </authorList>
    </citation>
    <scope>NUCLEOTIDE SEQUENCE</scope>
</reference>
<protein>
    <recommendedName>
        <fullName evidence="2">UmuC domain-containing protein</fullName>
    </recommendedName>
</protein>
<feature type="domain" description="UmuC" evidence="2">
    <location>
        <begin position="24"/>
        <end position="149"/>
    </location>
</feature>
<keyword evidence="1" id="KW-0227">DNA damage</keyword>
<dbReference type="AlphaFoldDB" id="A0A382QQI9"/>
<dbReference type="InterPro" id="IPR043502">
    <property type="entry name" value="DNA/RNA_pol_sf"/>
</dbReference>
<dbReference type="InterPro" id="IPR050356">
    <property type="entry name" value="SulA_CellDiv_inhibitor"/>
</dbReference>
<dbReference type="InterPro" id="IPR001126">
    <property type="entry name" value="UmuC"/>
</dbReference>
<name>A0A382QQI9_9ZZZZ</name>
<feature type="non-terminal residue" evidence="3">
    <location>
        <position position="1"/>
    </location>
</feature>
<feature type="non-terminal residue" evidence="3">
    <location>
        <position position="268"/>
    </location>
</feature>
<dbReference type="Pfam" id="PF00817">
    <property type="entry name" value="IMS"/>
    <property type="match status" value="1"/>
</dbReference>
<organism evidence="3">
    <name type="scientific">marine metagenome</name>
    <dbReference type="NCBI Taxonomy" id="408172"/>
    <lineage>
        <taxon>unclassified sequences</taxon>
        <taxon>metagenomes</taxon>
        <taxon>ecological metagenomes</taxon>
    </lineage>
</organism>
<evidence type="ECO:0000259" key="2">
    <source>
        <dbReference type="Pfam" id="PF00817"/>
    </source>
</evidence>
<gene>
    <name evidence="3" type="ORF">METZ01_LOCUS340607</name>
</gene>
<proteinExistence type="predicted"/>
<sequence length="268" mass="27355">VVGCLDWPLTALGVDPGEQALVLGAGRVVAATGPARAVGVVRGQHRREAQFLCPEVRVLARDEACEARGFEVVASALGAVTPWVEARRPGRCSFGVRGPVRLFGGEVALVRHTAEVVVAAVDRLKLGAGSHPGCRIGVADGAFAAGLAARVGGVAPEGAVVVPPGRSPDFLAPLPVEVLATPLAGRGAELVDVLIRLGLTTLGAFAAIPVADVSARFGNDGLDAHRLASGVDDRPVGHRSAPLDLAVSVPFDPPVDRVDRVAFAARSA</sequence>